<comment type="caution">
    <text evidence="2">The sequence shown here is derived from an EMBL/GenBank/DDBJ whole genome shotgun (WGS) entry which is preliminary data.</text>
</comment>
<proteinExistence type="predicted"/>
<dbReference type="EMBL" id="ML978121">
    <property type="protein sequence ID" value="KAF2104284.1"/>
    <property type="molecule type" value="Genomic_DNA"/>
</dbReference>
<keyword evidence="3" id="KW-1185">Reference proteome</keyword>
<dbReference type="AlphaFoldDB" id="A0A9P4IR62"/>
<protein>
    <submittedName>
        <fullName evidence="2">Uncharacterized protein</fullName>
    </submittedName>
</protein>
<organism evidence="2 3">
    <name type="scientific">Rhizodiscina lignyota</name>
    <dbReference type="NCBI Taxonomy" id="1504668"/>
    <lineage>
        <taxon>Eukaryota</taxon>
        <taxon>Fungi</taxon>
        <taxon>Dikarya</taxon>
        <taxon>Ascomycota</taxon>
        <taxon>Pezizomycotina</taxon>
        <taxon>Dothideomycetes</taxon>
        <taxon>Pleosporomycetidae</taxon>
        <taxon>Aulographales</taxon>
        <taxon>Rhizodiscinaceae</taxon>
        <taxon>Rhizodiscina</taxon>
    </lineage>
</organism>
<accession>A0A9P4IR62</accession>
<name>A0A9P4IR62_9PEZI</name>
<feature type="chain" id="PRO_5040212582" evidence="1">
    <location>
        <begin position="17"/>
        <end position="268"/>
    </location>
</feature>
<feature type="signal peptide" evidence="1">
    <location>
        <begin position="1"/>
        <end position="16"/>
    </location>
</feature>
<keyword evidence="1" id="KW-0732">Signal</keyword>
<reference evidence="2" key="1">
    <citation type="journal article" date="2020" name="Stud. Mycol.">
        <title>101 Dothideomycetes genomes: a test case for predicting lifestyles and emergence of pathogens.</title>
        <authorList>
            <person name="Haridas S."/>
            <person name="Albert R."/>
            <person name="Binder M."/>
            <person name="Bloem J."/>
            <person name="Labutti K."/>
            <person name="Salamov A."/>
            <person name="Andreopoulos B."/>
            <person name="Baker S."/>
            <person name="Barry K."/>
            <person name="Bills G."/>
            <person name="Bluhm B."/>
            <person name="Cannon C."/>
            <person name="Castanera R."/>
            <person name="Culley D."/>
            <person name="Daum C."/>
            <person name="Ezra D."/>
            <person name="Gonzalez J."/>
            <person name="Henrissat B."/>
            <person name="Kuo A."/>
            <person name="Liang C."/>
            <person name="Lipzen A."/>
            <person name="Lutzoni F."/>
            <person name="Magnuson J."/>
            <person name="Mondo S."/>
            <person name="Nolan M."/>
            <person name="Ohm R."/>
            <person name="Pangilinan J."/>
            <person name="Park H.-J."/>
            <person name="Ramirez L."/>
            <person name="Alfaro M."/>
            <person name="Sun H."/>
            <person name="Tritt A."/>
            <person name="Yoshinaga Y."/>
            <person name="Zwiers L.-H."/>
            <person name="Turgeon B."/>
            <person name="Goodwin S."/>
            <person name="Spatafora J."/>
            <person name="Crous P."/>
            <person name="Grigoriev I."/>
        </authorList>
    </citation>
    <scope>NUCLEOTIDE SEQUENCE</scope>
    <source>
        <strain evidence="2">CBS 133067</strain>
    </source>
</reference>
<sequence>MPNTLLCLLLAGFAFGLPQFPKSPPFHPVSPVCEATLTVRYVRQLHRTMAQTEINSTPSKSLIRQLDLPDPYAMGFRMNNWGVVTQVGRNSAYKTDTPPNVIGYGGESLAAAGPAGMTIIDHTIESFMPQSFGFFCSINQFTTQVPGFPPVNCVIKATCHKAGGQTATQTFRFTGGGHKSPVTLQRAKFNSKYGLRECTSLSFTATTARSDLLNALVAALGKTKGLAKAKALQKISAPLTFVVGLDTFRVEKTFESGKRPTYCGTQKS</sequence>
<evidence type="ECO:0000256" key="1">
    <source>
        <dbReference type="SAM" id="SignalP"/>
    </source>
</evidence>
<gene>
    <name evidence="2" type="ORF">NA57DRAFT_51121</name>
</gene>
<evidence type="ECO:0000313" key="3">
    <source>
        <dbReference type="Proteomes" id="UP000799772"/>
    </source>
</evidence>
<dbReference type="Proteomes" id="UP000799772">
    <property type="component" value="Unassembled WGS sequence"/>
</dbReference>
<evidence type="ECO:0000313" key="2">
    <source>
        <dbReference type="EMBL" id="KAF2104284.1"/>
    </source>
</evidence>